<evidence type="ECO:0000256" key="1">
    <source>
        <dbReference type="SAM" id="MobiDB-lite"/>
    </source>
</evidence>
<feature type="compositionally biased region" description="Basic and acidic residues" evidence="1">
    <location>
        <begin position="28"/>
        <end position="37"/>
    </location>
</feature>
<dbReference type="EMBL" id="BONE01000065">
    <property type="protein sequence ID" value="GIF76599.1"/>
    <property type="molecule type" value="Genomic_DNA"/>
</dbReference>
<gene>
    <name evidence="2" type="ORF">Asi02nite_61170</name>
</gene>
<comment type="caution">
    <text evidence="2">The sequence shown here is derived from an EMBL/GenBank/DDBJ whole genome shotgun (WGS) entry which is preliminary data.</text>
</comment>
<dbReference type="Proteomes" id="UP000604117">
    <property type="component" value="Unassembled WGS sequence"/>
</dbReference>
<evidence type="ECO:0000313" key="2">
    <source>
        <dbReference type="EMBL" id="GIF76599.1"/>
    </source>
</evidence>
<feature type="region of interest" description="Disordered" evidence="1">
    <location>
        <begin position="27"/>
        <end position="73"/>
    </location>
</feature>
<organism evidence="2 3">
    <name type="scientific">Asanoa siamensis</name>
    <dbReference type="NCBI Taxonomy" id="926357"/>
    <lineage>
        <taxon>Bacteria</taxon>
        <taxon>Bacillati</taxon>
        <taxon>Actinomycetota</taxon>
        <taxon>Actinomycetes</taxon>
        <taxon>Micromonosporales</taxon>
        <taxon>Micromonosporaceae</taxon>
        <taxon>Asanoa</taxon>
    </lineage>
</organism>
<accession>A0ABQ4CZ95</accession>
<evidence type="ECO:0000313" key="3">
    <source>
        <dbReference type="Proteomes" id="UP000604117"/>
    </source>
</evidence>
<protein>
    <submittedName>
        <fullName evidence="2">Uncharacterized protein</fullName>
    </submittedName>
</protein>
<proteinExistence type="predicted"/>
<reference evidence="2 3" key="1">
    <citation type="submission" date="2021-01" db="EMBL/GenBank/DDBJ databases">
        <title>Whole genome shotgun sequence of Asanoa siamensis NBRC 107932.</title>
        <authorList>
            <person name="Komaki H."/>
            <person name="Tamura T."/>
        </authorList>
    </citation>
    <scope>NUCLEOTIDE SEQUENCE [LARGE SCALE GENOMIC DNA]</scope>
    <source>
        <strain evidence="2 3">NBRC 107932</strain>
    </source>
</reference>
<sequence>MPAEPPGREHLGGGPQPLGELVLGALVDDGRPDDADSHLSGIDNGSRLPMQRGGLQGSRLRPRHNAHLPRVTV</sequence>
<keyword evidence="3" id="KW-1185">Reference proteome</keyword>
<name>A0ABQ4CZ95_9ACTN</name>